<feature type="domain" description="HTH tetR-type" evidence="6">
    <location>
        <begin position="8"/>
        <end position="68"/>
    </location>
</feature>
<dbReference type="Gene3D" id="1.10.357.10">
    <property type="entry name" value="Tetracycline Repressor, domain 2"/>
    <property type="match status" value="1"/>
</dbReference>
<dbReference type="RefSeq" id="WP_377457094.1">
    <property type="nucleotide sequence ID" value="NZ_JBHLUB010000001.1"/>
</dbReference>
<dbReference type="SUPFAM" id="SSF48498">
    <property type="entry name" value="Tetracyclin repressor-like, C-terminal domain"/>
    <property type="match status" value="1"/>
</dbReference>
<dbReference type="InterPro" id="IPR050109">
    <property type="entry name" value="HTH-type_TetR-like_transc_reg"/>
</dbReference>
<dbReference type="EMBL" id="JBHLUB010000001">
    <property type="protein sequence ID" value="MFC0580779.1"/>
    <property type="molecule type" value="Genomic_DNA"/>
</dbReference>
<dbReference type="InterPro" id="IPR039538">
    <property type="entry name" value="BetI_C"/>
</dbReference>
<keyword evidence="3 5" id="KW-0238">DNA-binding</keyword>
<evidence type="ECO:0000256" key="4">
    <source>
        <dbReference type="ARBA" id="ARBA00023163"/>
    </source>
</evidence>
<name>A0ABV6P6L1_9MICC</name>
<keyword evidence="8" id="KW-1185">Reference proteome</keyword>
<dbReference type="PANTHER" id="PTHR30055">
    <property type="entry name" value="HTH-TYPE TRANSCRIPTIONAL REGULATOR RUTR"/>
    <property type="match status" value="1"/>
</dbReference>
<dbReference type="Pfam" id="PF00440">
    <property type="entry name" value="TetR_N"/>
    <property type="match status" value="1"/>
</dbReference>
<keyword evidence="1" id="KW-0678">Repressor</keyword>
<evidence type="ECO:0000256" key="3">
    <source>
        <dbReference type="ARBA" id="ARBA00023125"/>
    </source>
</evidence>
<dbReference type="PANTHER" id="PTHR30055:SF228">
    <property type="entry name" value="TRANSCRIPTIONAL REGULATOR-RELATED"/>
    <property type="match status" value="1"/>
</dbReference>
<dbReference type="Pfam" id="PF13977">
    <property type="entry name" value="TetR_C_6"/>
    <property type="match status" value="1"/>
</dbReference>
<dbReference type="InterPro" id="IPR001647">
    <property type="entry name" value="HTH_TetR"/>
</dbReference>
<sequence>MPLIVDHVQRRAELVEVTWRVIAQFGFERATMRQICAAAGYANGALKPYFPTKEDLLEATFEYVFERTTTRIHEEVGDSTGREALEAFAEQVLPLDELRQDEARVVIPFWQRALHNEEEQAVNREKMSSWQKMLHGWFMDEGLAEETAVSAGHTFLTFLLGTQVTTALNQEGTEEQTLREHTRFMLDVLLRTGKA</sequence>
<gene>
    <name evidence="7" type="ORF">ACFFFR_00035</name>
</gene>
<dbReference type="Proteomes" id="UP001589862">
    <property type="component" value="Unassembled WGS sequence"/>
</dbReference>
<dbReference type="InterPro" id="IPR036271">
    <property type="entry name" value="Tet_transcr_reg_TetR-rel_C_sf"/>
</dbReference>
<evidence type="ECO:0000259" key="6">
    <source>
        <dbReference type="PROSITE" id="PS50977"/>
    </source>
</evidence>
<reference evidence="7 8" key="1">
    <citation type="submission" date="2024-09" db="EMBL/GenBank/DDBJ databases">
        <authorList>
            <person name="Sun Q."/>
            <person name="Mori K."/>
        </authorList>
    </citation>
    <scope>NUCLEOTIDE SEQUENCE [LARGE SCALE GENOMIC DNA]</scope>
    <source>
        <strain evidence="7 8">NCAIM B.02604</strain>
    </source>
</reference>
<keyword evidence="2" id="KW-0805">Transcription regulation</keyword>
<dbReference type="SUPFAM" id="SSF46689">
    <property type="entry name" value="Homeodomain-like"/>
    <property type="match status" value="1"/>
</dbReference>
<feature type="DNA-binding region" description="H-T-H motif" evidence="5">
    <location>
        <begin position="31"/>
        <end position="50"/>
    </location>
</feature>
<comment type="caution">
    <text evidence="7">The sequence shown here is derived from an EMBL/GenBank/DDBJ whole genome shotgun (WGS) entry which is preliminary data.</text>
</comment>
<evidence type="ECO:0000313" key="8">
    <source>
        <dbReference type="Proteomes" id="UP001589862"/>
    </source>
</evidence>
<evidence type="ECO:0000256" key="1">
    <source>
        <dbReference type="ARBA" id="ARBA00022491"/>
    </source>
</evidence>
<evidence type="ECO:0000256" key="2">
    <source>
        <dbReference type="ARBA" id="ARBA00023015"/>
    </source>
</evidence>
<dbReference type="InterPro" id="IPR009057">
    <property type="entry name" value="Homeodomain-like_sf"/>
</dbReference>
<organism evidence="7 8">
    <name type="scientific">Micrococcoides hystricis</name>
    <dbReference type="NCBI Taxonomy" id="1572761"/>
    <lineage>
        <taxon>Bacteria</taxon>
        <taxon>Bacillati</taxon>
        <taxon>Actinomycetota</taxon>
        <taxon>Actinomycetes</taxon>
        <taxon>Micrococcales</taxon>
        <taxon>Micrococcaceae</taxon>
        <taxon>Micrococcoides</taxon>
    </lineage>
</organism>
<evidence type="ECO:0000256" key="5">
    <source>
        <dbReference type="PROSITE-ProRule" id="PRU00335"/>
    </source>
</evidence>
<keyword evidence="4" id="KW-0804">Transcription</keyword>
<evidence type="ECO:0000313" key="7">
    <source>
        <dbReference type="EMBL" id="MFC0580779.1"/>
    </source>
</evidence>
<accession>A0ABV6P6L1</accession>
<dbReference type="PROSITE" id="PS50977">
    <property type="entry name" value="HTH_TETR_2"/>
    <property type="match status" value="1"/>
</dbReference>
<proteinExistence type="predicted"/>
<protein>
    <submittedName>
        <fullName evidence="7">TetR/AcrR family transcriptional regulator</fullName>
    </submittedName>
</protein>